<keyword evidence="2" id="KW-1185">Reference proteome</keyword>
<comment type="caution">
    <text evidence="1">The sequence shown here is derived from an EMBL/GenBank/DDBJ whole genome shotgun (WGS) entry which is preliminary data.</text>
</comment>
<dbReference type="EMBL" id="BMJJ01000002">
    <property type="protein sequence ID" value="GGD08935.1"/>
    <property type="molecule type" value="Genomic_DNA"/>
</dbReference>
<dbReference type="AlphaFoldDB" id="A0A917D7U5"/>
<evidence type="ECO:0000313" key="2">
    <source>
        <dbReference type="Proteomes" id="UP000613160"/>
    </source>
</evidence>
<sequence>MMEFWVSSGHQLLDRDEDGRLVLTDDYLKAHFARPELMPPPEACPAEQRLHAALMADPRRTVEPAEIAALEDADARENWQVMLAFRDRLTAAPTLEGAYLGLVRGHMHETPPLFVNQLTQVILRNVLDGCDDAHVLRAAELFFRPQRASVEAGALLLADAEIVELQEDRGRSAPPLLQMFAEPVVTELDVLTDENAASYGHRSESFDLVLSFSGGVASRRGLARAIELWVAHLLGVAVTVTPEARADEEDWAWFVGLDADATRIGNALWRGQELDDGDAERIIGLFALRFTHPEEALPAIGARPVWLLLAMTRTGEVRMKPQNLIAGLPLRTREETS</sequence>
<proteinExistence type="predicted"/>
<name>A0A917D7U5_9HYPH</name>
<dbReference type="Pfam" id="PF19879">
    <property type="entry name" value="DUF6352"/>
    <property type="match status" value="1"/>
</dbReference>
<protein>
    <submittedName>
        <fullName evidence="1">Uncharacterized protein</fullName>
    </submittedName>
</protein>
<gene>
    <name evidence="1" type="ORF">GCM10011335_09730</name>
</gene>
<dbReference type="Proteomes" id="UP000613160">
    <property type="component" value="Unassembled WGS sequence"/>
</dbReference>
<reference evidence="1" key="1">
    <citation type="journal article" date="2014" name="Int. J. Syst. Evol. Microbiol.">
        <title>Complete genome sequence of Corynebacterium casei LMG S-19264T (=DSM 44701T), isolated from a smear-ripened cheese.</title>
        <authorList>
            <consortium name="US DOE Joint Genome Institute (JGI-PGF)"/>
            <person name="Walter F."/>
            <person name="Albersmeier A."/>
            <person name="Kalinowski J."/>
            <person name="Ruckert C."/>
        </authorList>
    </citation>
    <scope>NUCLEOTIDE SEQUENCE</scope>
    <source>
        <strain evidence="1">CGMCC 1.15493</strain>
    </source>
</reference>
<dbReference type="RefSeq" id="WP_188849454.1">
    <property type="nucleotide sequence ID" value="NZ_BMJJ01000002.1"/>
</dbReference>
<accession>A0A917D7U5</accession>
<evidence type="ECO:0000313" key="1">
    <source>
        <dbReference type="EMBL" id="GGD08935.1"/>
    </source>
</evidence>
<reference evidence="1" key="2">
    <citation type="submission" date="2020-09" db="EMBL/GenBank/DDBJ databases">
        <authorList>
            <person name="Sun Q."/>
            <person name="Zhou Y."/>
        </authorList>
    </citation>
    <scope>NUCLEOTIDE SEQUENCE</scope>
    <source>
        <strain evidence="1">CGMCC 1.15493</strain>
    </source>
</reference>
<organism evidence="1 2">
    <name type="scientific">Aureimonas glaciei</name>
    <dbReference type="NCBI Taxonomy" id="1776957"/>
    <lineage>
        <taxon>Bacteria</taxon>
        <taxon>Pseudomonadati</taxon>
        <taxon>Pseudomonadota</taxon>
        <taxon>Alphaproteobacteria</taxon>
        <taxon>Hyphomicrobiales</taxon>
        <taxon>Aurantimonadaceae</taxon>
        <taxon>Aureimonas</taxon>
    </lineage>
</organism>
<dbReference type="InterPro" id="IPR045932">
    <property type="entry name" value="DUF6352"/>
</dbReference>